<organism evidence="2 3">
    <name type="scientific">Thalassotalea castellviae</name>
    <dbReference type="NCBI Taxonomy" id="3075612"/>
    <lineage>
        <taxon>Bacteria</taxon>
        <taxon>Pseudomonadati</taxon>
        <taxon>Pseudomonadota</taxon>
        <taxon>Gammaproteobacteria</taxon>
        <taxon>Alteromonadales</taxon>
        <taxon>Colwelliaceae</taxon>
        <taxon>Thalassotalea</taxon>
    </lineage>
</organism>
<dbReference type="RefSeq" id="WP_311584664.1">
    <property type="nucleotide sequence ID" value="NZ_JAVRIF010000012.1"/>
</dbReference>
<dbReference type="Proteomes" id="UP001266357">
    <property type="component" value="Unassembled WGS sequence"/>
</dbReference>
<keyword evidence="3" id="KW-1185">Reference proteome</keyword>
<sequence>MNKTTRIKPLNSFLILCFITACSSRYQVQTNLDNLNFKDYYSPAAVTIYQNEQSMLKNKNTESSQAAPKYQYLGAVEGDDCQEKAHHQAPDEINARTNARRKAYDLGANAIIFSGCALIEKNEADKKCLATTVCYGRAYLLSVNSNE</sequence>
<feature type="signal peptide" evidence="1">
    <location>
        <begin position="1"/>
        <end position="23"/>
    </location>
</feature>
<dbReference type="Gene3D" id="3.30.110.70">
    <property type="entry name" value="Hypothetical protein apc22750. Chain B"/>
    <property type="match status" value="1"/>
</dbReference>
<dbReference type="EMBL" id="JAVRIF010000012">
    <property type="protein sequence ID" value="MDT0605231.1"/>
    <property type="molecule type" value="Genomic_DNA"/>
</dbReference>
<proteinExistence type="predicted"/>
<comment type="caution">
    <text evidence="2">The sequence shown here is derived from an EMBL/GenBank/DDBJ whole genome shotgun (WGS) entry which is preliminary data.</text>
</comment>
<reference evidence="2 3" key="1">
    <citation type="submission" date="2023-09" db="EMBL/GenBank/DDBJ databases">
        <authorList>
            <person name="Rey-Velasco X."/>
        </authorList>
    </citation>
    <scope>NUCLEOTIDE SEQUENCE [LARGE SCALE GENOMIC DNA]</scope>
    <source>
        <strain evidence="2 3">W431</strain>
    </source>
</reference>
<name>A0ABU3A4X2_9GAMM</name>
<keyword evidence="1" id="KW-0732">Signal</keyword>
<dbReference type="PROSITE" id="PS51257">
    <property type="entry name" value="PROKAR_LIPOPROTEIN"/>
    <property type="match status" value="1"/>
</dbReference>
<evidence type="ECO:0000256" key="1">
    <source>
        <dbReference type="SAM" id="SignalP"/>
    </source>
</evidence>
<dbReference type="InterPro" id="IPR030852">
    <property type="entry name" value="RcsF"/>
</dbReference>
<evidence type="ECO:0000313" key="2">
    <source>
        <dbReference type="EMBL" id="MDT0605231.1"/>
    </source>
</evidence>
<dbReference type="Pfam" id="PF16358">
    <property type="entry name" value="RcsF"/>
    <property type="match status" value="1"/>
</dbReference>
<accession>A0ABU3A4X2</accession>
<protein>
    <submittedName>
        <fullName evidence="2">Rcs stress response system protein RcsF</fullName>
    </submittedName>
</protein>
<gene>
    <name evidence="2" type="primary">rcsF</name>
    <name evidence="2" type="ORF">RM573_16640</name>
</gene>
<evidence type="ECO:0000313" key="3">
    <source>
        <dbReference type="Proteomes" id="UP001266357"/>
    </source>
</evidence>
<feature type="chain" id="PRO_5046667750" evidence="1">
    <location>
        <begin position="24"/>
        <end position="147"/>
    </location>
</feature>